<organism evidence="3 6">
    <name type="scientific">Didymodactylos carnosus</name>
    <dbReference type="NCBI Taxonomy" id="1234261"/>
    <lineage>
        <taxon>Eukaryota</taxon>
        <taxon>Metazoa</taxon>
        <taxon>Spiralia</taxon>
        <taxon>Gnathifera</taxon>
        <taxon>Rotifera</taxon>
        <taxon>Eurotatoria</taxon>
        <taxon>Bdelloidea</taxon>
        <taxon>Philodinida</taxon>
        <taxon>Philodinidae</taxon>
        <taxon>Didymodactylos</taxon>
    </lineage>
</organism>
<dbReference type="EMBL" id="CAJNOQ010017518">
    <property type="protein sequence ID" value="CAF1400617.1"/>
    <property type="molecule type" value="Genomic_DNA"/>
</dbReference>
<dbReference type="AlphaFoldDB" id="A0A815L7N9"/>
<evidence type="ECO:0000313" key="6">
    <source>
        <dbReference type="Proteomes" id="UP000663829"/>
    </source>
</evidence>
<dbReference type="Proteomes" id="UP000663829">
    <property type="component" value="Unassembled WGS sequence"/>
</dbReference>
<name>A0A815L7N9_9BILA</name>
<keyword evidence="1" id="KW-0472">Membrane</keyword>
<protein>
    <submittedName>
        <fullName evidence="3">Uncharacterized protein</fullName>
    </submittedName>
</protein>
<reference evidence="3" key="1">
    <citation type="submission" date="2021-02" db="EMBL/GenBank/DDBJ databases">
        <authorList>
            <person name="Nowell W R."/>
        </authorList>
    </citation>
    <scope>NUCLEOTIDE SEQUENCE</scope>
</reference>
<dbReference type="EMBL" id="CAJOBA010008882">
    <property type="protein sequence ID" value="CAF3838711.1"/>
    <property type="molecule type" value="Genomic_DNA"/>
</dbReference>
<accession>A0A815L7N9</accession>
<keyword evidence="1" id="KW-1133">Transmembrane helix</keyword>
<evidence type="ECO:0000313" key="3">
    <source>
        <dbReference type="EMBL" id="CAF1400617.1"/>
    </source>
</evidence>
<dbReference type="Proteomes" id="UP000677228">
    <property type="component" value="Unassembled WGS sequence"/>
</dbReference>
<keyword evidence="1" id="KW-0812">Transmembrane</keyword>
<evidence type="ECO:0000313" key="5">
    <source>
        <dbReference type="EMBL" id="CAF4294503.1"/>
    </source>
</evidence>
<dbReference type="SUPFAM" id="SSF82171">
    <property type="entry name" value="DPP6 N-terminal domain-like"/>
    <property type="match status" value="1"/>
</dbReference>
<dbReference type="EMBL" id="CAJNOK010008866">
    <property type="protein sequence ID" value="CAF1074817.1"/>
    <property type="molecule type" value="Genomic_DNA"/>
</dbReference>
<dbReference type="Proteomes" id="UP000682733">
    <property type="component" value="Unassembled WGS sequence"/>
</dbReference>
<dbReference type="Proteomes" id="UP000681722">
    <property type="component" value="Unassembled WGS sequence"/>
</dbReference>
<keyword evidence="6" id="KW-1185">Reference proteome</keyword>
<sequence>MVQLTTTMTIAVATMIAIMCQLGCYGAAIQNRRKRQGGLAPKFDLNSGAFTVTFAGTAISYTGFDSNGGGVTVTSSLLSITATELLIAGGGTNDQYSYSATITQMSTSSIFPTEPTFDLNTSNVTFSTDGKNIIMSGTDTNQQPITEVTPIGSATFSPANLQISSNGELHMYQWTMIAVTVTV</sequence>
<comment type="caution">
    <text evidence="3">The sequence shown here is derived from an EMBL/GenBank/DDBJ whole genome shotgun (WGS) entry which is preliminary data.</text>
</comment>
<feature type="transmembrane region" description="Helical" evidence="1">
    <location>
        <begin position="6"/>
        <end position="28"/>
    </location>
</feature>
<dbReference type="EMBL" id="CAJOBC010082938">
    <property type="protein sequence ID" value="CAF4294503.1"/>
    <property type="molecule type" value="Genomic_DNA"/>
</dbReference>
<proteinExistence type="predicted"/>
<gene>
    <name evidence="3" type="ORF">GPM918_LOCUS33246</name>
    <name evidence="2" type="ORF">OVA965_LOCUS18073</name>
    <name evidence="5" type="ORF">SRO942_LOCUS33928</name>
    <name evidence="4" type="ORF">TMI583_LOCUS18085</name>
</gene>
<evidence type="ECO:0000256" key="1">
    <source>
        <dbReference type="SAM" id="Phobius"/>
    </source>
</evidence>
<evidence type="ECO:0000313" key="4">
    <source>
        <dbReference type="EMBL" id="CAF3838711.1"/>
    </source>
</evidence>
<evidence type="ECO:0000313" key="2">
    <source>
        <dbReference type="EMBL" id="CAF1074817.1"/>
    </source>
</evidence>